<name>A0A699HMQ5_TANCI</name>
<dbReference type="EMBL" id="BKCJ010180404">
    <property type="protein sequence ID" value="GEY45979.1"/>
    <property type="molecule type" value="Genomic_DNA"/>
</dbReference>
<evidence type="ECO:0000313" key="1">
    <source>
        <dbReference type="EMBL" id="GEY45979.1"/>
    </source>
</evidence>
<accession>A0A699HMQ5</accession>
<comment type="caution">
    <text evidence="1">The sequence shown here is derived from an EMBL/GenBank/DDBJ whole genome shotgun (WGS) entry which is preliminary data.</text>
</comment>
<reference evidence="1" key="1">
    <citation type="journal article" date="2019" name="Sci. Rep.">
        <title>Draft genome of Tanacetum cinerariifolium, the natural source of mosquito coil.</title>
        <authorList>
            <person name="Yamashiro T."/>
            <person name="Shiraishi A."/>
            <person name="Satake H."/>
            <person name="Nakayama K."/>
        </authorList>
    </citation>
    <scope>NUCLEOTIDE SEQUENCE</scope>
</reference>
<protein>
    <submittedName>
        <fullName evidence="1">Uncharacterized protein</fullName>
    </submittedName>
</protein>
<gene>
    <name evidence="1" type="ORF">Tci_417953</name>
</gene>
<dbReference type="AlphaFoldDB" id="A0A699HMQ5"/>
<sequence length="368" mass="41875">MEPIEKRFGGNNETKKVQKTLIKKQYENFTGSSFKSLDQIHDRLQKLISQLEILGESLSQENINLKFLRSLPTEWRTYTLIWRNKTDLEEQINAIASVSAASAKILIYALPNVDTLSNAVIYLFFASQSNSPQLDNDDLKQIDADDLEEIDLKWKGHFARECRSPKDTRRNVTAKPQRRNVLVETSTLNALVLQCNCVGSYDWSFQAEEEPTNYALMAFTSLSSFSSDNKNLGQLLANQTNDKTRLGYNNQLFTSSMFAYDEMFSYETDESLHASPIYDRYQSGDGYHAVLLPYTGTFIPPKPDLVFHDAPNVHETVHTAFNVELSPTKPDKDMSHTHRLSASIIEDWVSDLEDDSKADLSQNDPSFV</sequence>
<organism evidence="1">
    <name type="scientific">Tanacetum cinerariifolium</name>
    <name type="common">Dalmatian daisy</name>
    <name type="synonym">Chrysanthemum cinerariifolium</name>
    <dbReference type="NCBI Taxonomy" id="118510"/>
    <lineage>
        <taxon>Eukaryota</taxon>
        <taxon>Viridiplantae</taxon>
        <taxon>Streptophyta</taxon>
        <taxon>Embryophyta</taxon>
        <taxon>Tracheophyta</taxon>
        <taxon>Spermatophyta</taxon>
        <taxon>Magnoliopsida</taxon>
        <taxon>eudicotyledons</taxon>
        <taxon>Gunneridae</taxon>
        <taxon>Pentapetalae</taxon>
        <taxon>asterids</taxon>
        <taxon>campanulids</taxon>
        <taxon>Asterales</taxon>
        <taxon>Asteraceae</taxon>
        <taxon>Asteroideae</taxon>
        <taxon>Anthemideae</taxon>
        <taxon>Anthemidinae</taxon>
        <taxon>Tanacetum</taxon>
    </lineage>
</organism>
<dbReference type="Pfam" id="PF14223">
    <property type="entry name" value="Retrotran_gag_2"/>
    <property type="match status" value="1"/>
</dbReference>
<proteinExistence type="predicted"/>